<keyword evidence="3" id="KW-0479">Metal-binding</keyword>
<feature type="domain" description="4Fe-4S ferredoxin-type" evidence="8">
    <location>
        <begin position="290"/>
        <end position="319"/>
    </location>
</feature>
<feature type="transmembrane region" description="Helical" evidence="7">
    <location>
        <begin position="375"/>
        <end position="393"/>
    </location>
</feature>
<dbReference type="PROSITE" id="PS00198">
    <property type="entry name" value="4FE4S_FER_1"/>
    <property type="match status" value="1"/>
</dbReference>
<evidence type="ECO:0000256" key="2">
    <source>
        <dbReference type="ARBA" id="ARBA00022485"/>
    </source>
</evidence>
<feature type="transmembrane region" description="Helical" evidence="7">
    <location>
        <begin position="69"/>
        <end position="87"/>
    </location>
</feature>
<evidence type="ECO:0000313" key="10">
    <source>
        <dbReference type="Proteomes" id="UP000032160"/>
    </source>
</evidence>
<dbReference type="OrthoDB" id="9811700at2"/>
<dbReference type="InterPro" id="IPR013783">
    <property type="entry name" value="Ig-like_fold"/>
</dbReference>
<feature type="transmembrane region" description="Helical" evidence="7">
    <location>
        <begin position="196"/>
        <end position="213"/>
    </location>
</feature>
<evidence type="ECO:0000256" key="7">
    <source>
        <dbReference type="SAM" id="Phobius"/>
    </source>
</evidence>
<dbReference type="PANTHER" id="PTHR30176">
    <property type="entry name" value="FERREDOXIN-TYPE PROTEIN NAPH"/>
    <property type="match status" value="1"/>
</dbReference>
<dbReference type="PATRIC" id="fig|1458461.3.peg.803"/>
<keyword evidence="1" id="KW-0813">Transport</keyword>
<proteinExistence type="predicted"/>
<keyword evidence="2" id="KW-0004">4Fe-4S</keyword>
<dbReference type="RefSeq" id="WP_081826368.1">
    <property type="nucleotide sequence ID" value="NZ_HG966617.1"/>
</dbReference>
<evidence type="ECO:0000256" key="4">
    <source>
        <dbReference type="ARBA" id="ARBA00022982"/>
    </source>
</evidence>
<feature type="transmembrane region" description="Helical" evidence="7">
    <location>
        <begin position="121"/>
        <end position="142"/>
    </location>
</feature>
<keyword evidence="7" id="KW-0812">Transmembrane</keyword>
<keyword evidence="5" id="KW-0408">Iron</keyword>
<evidence type="ECO:0000259" key="8">
    <source>
        <dbReference type="PROSITE" id="PS51379"/>
    </source>
</evidence>
<keyword evidence="7" id="KW-1133">Transmembrane helix</keyword>
<reference evidence="9 10" key="1">
    <citation type="journal article" date="2014" name="Front. Genet.">
        <title>Genome and metabolic network of "Candidatus Phaeomarinobacter ectocarpi" Ec32, a new candidate genus of Alphaproteobacteria frequently associated with brown algae.</title>
        <authorList>
            <person name="Dittami S.M."/>
            <person name="Barbeyron T."/>
            <person name="Boyen C."/>
            <person name="Cambefort J."/>
            <person name="Collet G."/>
            <person name="Delage L."/>
            <person name="Gobet A."/>
            <person name="Groisillier A."/>
            <person name="Leblanc C."/>
            <person name="Michel G."/>
            <person name="Scornet D."/>
            <person name="Siegel A."/>
            <person name="Tapia J.E."/>
            <person name="Tonon T."/>
        </authorList>
    </citation>
    <scope>NUCLEOTIDE SEQUENCE [LARGE SCALE GENOMIC DNA]</scope>
    <source>
        <strain evidence="9 10">Ec32</strain>
    </source>
</reference>
<dbReference type="HOGENOM" id="CLU_032118_0_0_5"/>
<accession>X5MCB7</accession>
<keyword evidence="4" id="KW-0249">Electron transport</keyword>
<dbReference type="InterPro" id="IPR017900">
    <property type="entry name" value="4Fe4S_Fe_S_CS"/>
</dbReference>
<dbReference type="NCBIfam" id="TIGR02745">
    <property type="entry name" value="ccoG_rdxA_fixG"/>
    <property type="match status" value="1"/>
</dbReference>
<dbReference type="KEGG" id="pect:BN1012_Phect803"/>
<dbReference type="STRING" id="1458461.BN1012_Phect803"/>
<dbReference type="EMBL" id="HG966617">
    <property type="protein sequence ID" value="CDO59017.1"/>
    <property type="molecule type" value="Genomic_DNA"/>
</dbReference>
<evidence type="ECO:0000256" key="5">
    <source>
        <dbReference type="ARBA" id="ARBA00023004"/>
    </source>
</evidence>
<dbReference type="Pfam" id="PF11614">
    <property type="entry name" value="FixG_C"/>
    <property type="match status" value="1"/>
</dbReference>
<dbReference type="InterPro" id="IPR014116">
    <property type="entry name" value="Cyt_c_oxidase_cbb3_FixG"/>
</dbReference>
<dbReference type="InterPro" id="IPR032879">
    <property type="entry name" value="FixG_C"/>
</dbReference>
<dbReference type="SUPFAM" id="SSF54862">
    <property type="entry name" value="4Fe-4S ferredoxins"/>
    <property type="match status" value="1"/>
</dbReference>
<dbReference type="AlphaFoldDB" id="X5MCB7"/>
<dbReference type="PANTHER" id="PTHR30176:SF3">
    <property type="entry name" value="FERREDOXIN-TYPE PROTEIN NAPH"/>
    <property type="match status" value="1"/>
</dbReference>
<dbReference type="Pfam" id="PF13746">
    <property type="entry name" value="Fer4_18"/>
    <property type="match status" value="1"/>
</dbReference>
<evidence type="ECO:0000313" key="9">
    <source>
        <dbReference type="EMBL" id="CDO59017.1"/>
    </source>
</evidence>
<evidence type="ECO:0000256" key="6">
    <source>
        <dbReference type="ARBA" id="ARBA00023014"/>
    </source>
</evidence>
<dbReference type="Proteomes" id="UP000032160">
    <property type="component" value="Chromosome I"/>
</dbReference>
<keyword evidence="7" id="KW-0472">Membrane</keyword>
<sequence>MSASNEPGGGLATLAREAAANVTGVSSAKAHENVDRHDVEAVNSAASRSLYVSRQAIHPKLVHGTFRNIKWVMMTITLGIYYILPWIRWDRGPNAPDQAVLLDMPGRRFYFFFIEIWPQEIYFVTGLLVLASLALFLATALFGRVWCGYACPQTVWTDLFIMVERMIEGDRNKRLKLDKTSMSLSKFIKKVSKHSVWLLIAVATGGAWVFYFADAPTLARDLLTLDAPMVAYLFIGVFASTTYLLGGLAREQVCTYMCPWPRIQGALVDDQSFLVSYRADRGDPRGAHRKGDTWEGRGDCIDCKQCVVACPMGIDIRDGDQLECIQCALCIDACNDIMDKIDRPRGLITYDNFDNMDRRTKDLPMRVRLLRPRTLLYAALIVVVGAIMLSVLITRSPLDVNVLKDRNPLFVTLSDGSVRNGYEVKILNKVTEERVFTVSVEGLEDVRISTLTDSGLETLPVAVQSDRLRNVRLFLSLPNDAVALLEDGKADIAFVITDTASGLQVKNPTTFRGPEER</sequence>
<evidence type="ECO:0000256" key="3">
    <source>
        <dbReference type="ARBA" id="ARBA00022723"/>
    </source>
</evidence>
<dbReference type="Pfam" id="PF12801">
    <property type="entry name" value="Fer4_5"/>
    <property type="match status" value="1"/>
</dbReference>
<keyword evidence="6" id="KW-0411">Iron-sulfur</keyword>
<dbReference type="InterPro" id="IPR051684">
    <property type="entry name" value="Electron_Trans/Redox"/>
</dbReference>
<name>X5MCB7_9HYPH</name>
<dbReference type="InterPro" id="IPR017896">
    <property type="entry name" value="4Fe4S_Fe-S-bd"/>
</dbReference>
<dbReference type="Gene3D" id="2.60.40.10">
    <property type="entry name" value="Immunoglobulins"/>
    <property type="match status" value="1"/>
</dbReference>
<dbReference type="GO" id="GO:0051539">
    <property type="term" value="F:4 iron, 4 sulfur cluster binding"/>
    <property type="evidence" value="ECO:0007669"/>
    <property type="project" value="UniProtKB-KW"/>
</dbReference>
<keyword evidence="10" id="KW-1185">Reference proteome</keyword>
<dbReference type="PROSITE" id="PS51379">
    <property type="entry name" value="4FE4S_FER_2"/>
    <property type="match status" value="1"/>
</dbReference>
<organism evidence="9 10">
    <name type="scientific">Candidatus Phaeomarinibacter ectocarpi</name>
    <dbReference type="NCBI Taxonomy" id="1458461"/>
    <lineage>
        <taxon>Bacteria</taxon>
        <taxon>Pseudomonadati</taxon>
        <taxon>Pseudomonadota</taxon>
        <taxon>Alphaproteobacteria</taxon>
        <taxon>Hyphomicrobiales</taxon>
        <taxon>Parvibaculaceae</taxon>
        <taxon>Candidatus Phaeomarinibacter</taxon>
    </lineage>
</organism>
<evidence type="ECO:0000256" key="1">
    <source>
        <dbReference type="ARBA" id="ARBA00022448"/>
    </source>
</evidence>
<feature type="transmembrane region" description="Helical" evidence="7">
    <location>
        <begin position="229"/>
        <end position="249"/>
    </location>
</feature>
<protein>
    <submittedName>
        <fullName evidence="9">Type cbb3 cytochrome oxidase biogenesis protein CcoG, involved in Cu oxidation</fullName>
    </submittedName>
</protein>
<dbReference type="GO" id="GO:0046872">
    <property type="term" value="F:metal ion binding"/>
    <property type="evidence" value="ECO:0007669"/>
    <property type="project" value="UniProtKB-KW"/>
</dbReference>
<gene>
    <name evidence="9" type="ORF">BN1012_Phect803</name>
</gene>
<dbReference type="GO" id="GO:0005886">
    <property type="term" value="C:plasma membrane"/>
    <property type="evidence" value="ECO:0007669"/>
    <property type="project" value="TreeGrafter"/>
</dbReference>